<dbReference type="PANTHER" id="PTHR30371">
    <property type="entry name" value="SEC-INDEPENDENT PROTEIN TRANSLOCASE PROTEIN TATC"/>
    <property type="match status" value="1"/>
</dbReference>
<dbReference type="InterPro" id="IPR019820">
    <property type="entry name" value="Sec-indep_translocase_CS"/>
</dbReference>
<reference evidence="7" key="1">
    <citation type="journal article" date="2019" name="Int. J. Syst. Evol. Microbiol.">
        <title>The Global Catalogue of Microorganisms (GCM) 10K type strain sequencing project: providing services to taxonomists for standard genome sequencing and annotation.</title>
        <authorList>
            <consortium name="The Broad Institute Genomics Platform"/>
            <consortium name="The Broad Institute Genome Sequencing Center for Infectious Disease"/>
            <person name="Wu L."/>
            <person name="Ma J."/>
        </authorList>
    </citation>
    <scope>NUCLEOTIDE SEQUENCE [LARGE SCALE GENOMIC DNA]</scope>
    <source>
        <strain evidence="7">CCUG 53270</strain>
    </source>
</reference>
<comment type="caution">
    <text evidence="6">The sequence shown here is derived from an EMBL/GenBank/DDBJ whole genome shotgun (WGS) entry which is preliminary data.</text>
</comment>
<evidence type="ECO:0000256" key="2">
    <source>
        <dbReference type="ARBA" id="ARBA00022692"/>
    </source>
</evidence>
<keyword evidence="5" id="KW-1003">Cell membrane</keyword>
<evidence type="ECO:0000256" key="5">
    <source>
        <dbReference type="HAMAP-Rule" id="MF_00902"/>
    </source>
</evidence>
<feature type="transmembrane region" description="Helical" evidence="5">
    <location>
        <begin position="154"/>
        <end position="179"/>
    </location>
</feature>
<dbReference type="InterPro" id="IPR002033">
    <property type="entry name" value="TatC"/>
</dbReference>
<keyword evidence="4 5" id="KW-0472">Membrane</keyword>
<comment type="function">
    <text evidence="5">Part of the twin-arginine translocation (Tat) system that transports large folded proteins containing a characteristic twin-arginine motif in their signal peptide across membranes.</text>
</comment>
<name>A0ABW3UG83_9BACL</name>
<dbReference type="Pfam" id="PF00902">
    <property type="entry name" value="TatC"/>
    <property type="match status" value="1"/>
</dbReference>
<dbReference type="RefSeq" id="WP_079913835.1">
    <property type="nucleotide sequence ID" value="NZ_BAABJG010000002.1"/>
</dbReference>
<gene>
    <name evidence="5 6" type="primary">tatC</name>
    <name evidence="6" type="ORF">ACFQ4B_04225</name>
</gene>
<feature type="transmembrane region" description="Helical" evidence="5">
    <location>
        <begin position="191"/>
        <end position="208"/>
    </location>
</feature>
<feature type="transmembrane region" description="Helical" evidence="5">
    <location>
        <begin position="214"/>
        <end position="236"/>
    </location>
</feature>
<dbReference type="Proteomes" id="UP001597180">
    <property type="component" value="Unassembled WGS sequence"/>
</dbReference>
<keyword evidence="7" id="KW-1185">Reference proteome</keyword>
<evidence type="ECO:0000313" key="6">
    <source>
        <dbReference type="EMBL" id="MFD1219314.1"/>
    </source>
</evidence>
<dbReference type="EMBL" id="JBHTLU010000009">
    <property type="protein sequence ID" value="MFD1219314.1"/>
    <property type="molecule type" value="Genomic_DNA"/>
</dbReference>
<comment type="subunit">
    <text evidence="5">Forms a complex with TatA.</text>
</comment>
<keyword evidence="5" id="KW-0653">Protein transport</keyword>
<feature type="transmembrane region" description="Helical" evidence="5">
    <location>
        <begin position="21"/>
        <end position="46"/>
    </location>
</feature>
<sequence length="253" mass="29092">MKENDEGMTLVEHLSELRKRIMWVLLVLIIGMVIGIIVAQPLIMYLKSVSPAKNIPWHVFSPWDSIRMYMSFALVTGLILTIPVALYHIWAFLKPGLREEEQKASLKFVPFAFLLFLIGLAFAYFVVFKMAFMFTSGISERLGLEETYGAAQYFSFMFNILVPISLLFELPIVIMFLTQLRILNPKRLHKIRRYAYLILVIIAAMITPPDMLSAVIVSVPMIILYECSVLLSGVVYRKQLLKDQAWEEEYGAK</sequence>
<feature type="transmembrane region" description="Helical" evidence="5">
    <location>
        <begin position="66"/>
        <end position="90"/>
    </location>
</feature>
<evidence type="ECO:0000256" key="4">
    <source>
        <dbReference type="ARBA" id="ARBA00023136"/>
    </source>
</evidence>
<accession>A0ABW3UG83</accession>
<dbReference type="PROSITE" id="PS01218">
    <property type="entry name" value="TATC"/>
    <property type="match status" value="1"/>
</dbReference>
<dbReference type="PRINTS" id="PR01840">
    <property type="entry name" value="TATCFAMILY"/>
</dbReference>
<comment type="subcellular location">
    <subcellularLocation>
        <location evidence="5">Cell membrane</location>
        <topology evidence="5">Multi-pass membrane protein</topology>
    </subcellularLocation>
    <subcellularLocation>
        <location evidence="1">Membrane</location>
        <topology evidence="1">Multi-pass membrane protein</topology>
    </subcellularLocation>
</comment>
<keyword evidence="3 5" id="KW-1133">Transmembrane helix</keyword>
<keyword evidence="2 5" id="KW-0812">Transmembrane</keyword>
<feature type="transmembrane region" description="Helical" evidence="5">
    <location>
        <begin position="111"/>
        <end position="134"/>
    </location>
</feature>
<dbReference type="NCBIfam" id="TIGR00945">
    <property type="entry name" value="tatC"/>
    <property type="match status" value="1"/>
</dbReference>
<dbReference type="HAMAP" id="MF_00902">
    <property type="entry name" value="TatC"/>
    <property type="match status" value="1"/>
</dbReference>
<comment type="similarity">
    <text evidence="5">Belongs to the TatC family.</text>
</comment>
<proteinExistence type="inferred from homology"/>
<keyword evidence="5" id="KW-0811">Translocation</keyword>
<organism evidence="6 7">
    <name type="scientific">Paenibacillus vulneris</name>
    <dbReference type="NCBI Taxonomy" id="1133364"/>
    <lineage>
        <taxon>Bacteria</taxon>
        <taxon>Bacillati</taxon>
        <taxon>Bacillota</taxon>
        <taxon>Bacilli</taxon>
        <taxon>Bacillales</taxon>
        <taxon>Paenibacillaceae</taxon>
        <taxon>Paenibacillus</taxon>
    </lineage>
</organism>
<dbReference type="PANTHER" id="PTHR30371:SF0">
    <property type="entry name" value="SEC-INDEPENDENT PROTEIN TRANSLOCASE PROTEIN TATC, CHLOROPLASTIC-RELATED"/>
    <property type="match status" value="1"/>
</dbReference>
<evidence type="ECO:0000256" key="3">
    <source>
        <dbReference type="ARBA" id="ARBA00022989"/>
    </source>
</evidence>
<evidence type="ECO:0000313" key="7">
    <source>
        <dbReference type="Proteomes" id="UP001597180"/>
    </source>
</evidence>
<evidence type="ECO:0000256" key="1">
    <source>
        <dbReference type="ARBA" id="ARBA00004141"/>
    </source>
</evidence>
<protein>
    <recommendedName>
        <fullName evidence="5">Sec-independent protein translocase protein TatC</fullName>
    </recommendedName>
</protein>
<keyword evidence="5" id="KW-0813">Transport</keyword>